<dbReference type="PANTHER" id="PTHR22930:SF85">
    <property type="entry name" value="GH03217P-RELATED"/>
    <property type="match status" value="1"/>
</dbReference>
<dbReference type="Proteomes" id="UP001652625">
    <property type="component" value="Chromosome 13"/>
</dbReference>
<evidence type="ECO:0000313" key="9">
    <source>
        <dbReference type="Proteomes" id="UP001652625"/>
    </source>
</evidence>
<name>A0ABM4DC76_HYDVU</name>
<dbReference type="PANTHER" id="PTHR22930">
    <property type="match status" value="1"/>
</dbReference>
<dbReference type="InterPro" id="IPR045249">
    <property type="entry name" value="HARBI1-like"/>
</dbReference>
<keyword evidence="5" id="KW-0479">Metal-binding</keyword>
<protein>
    <submittedName>
        <fullName evidence="10">Nuclease HARBI1</fullName>
    </submittedName>
</protein>
<dbReference type="Pfam" id="PF13359">
    <property type="entry name" value="DDE_Tnp_4"/>
    <property type="match status" value="1"/>
</dbReference>
<evidence type="ECO:0000313" key="10">
    <source>
        <dbReference type="RefSeq" id="XP_065672001.1"/>
    </source>
</evidence>
<feature type="domain" description="DDE Tnp4" evidence="8">
    <location>
        <begin position="21"/>
        <end position="154"/>
    </location>
</feature>
<sequence>MDEAKKKYLQSYGVKGLLGIIDGTMIQIKEVSGVDEPAFAGYPALNCQVFVDYDGMFRDVVVKYPGSCHDAFIYSNSILKQTLEYDPNADFLFADSGYGLSPVLITPFRLRSEVERCIGRLKNRRRCLHKSDGALQYTPRTCCKIVFTCILLENLCNSLGLEVPDDIDFEFEEDDVQPELTQANQVRLGIVKRNQVKNYIFANRRR</sequence>
<proteinExistence type="inferred from homology"/>
<comment type="subcellular location">
    <subcellularLocation>
        <location evidence="2">Nucleus</location>
    </subcellularLocation>
</comment>
<dbReference type="RefSeq" id="XP_065672001.1">
    <property type="nucleotide sequence ID" value="XM_065815929.1"/>
</dbReference>
<dbReference type="GeneID" id="136089839"/>
<evidence type="ECO:0000256" key="5">
    <source>
        <dbReference type="ARBA" id="ARBA00022723"/>
    </source>
</evidence>
<keyword evidence="4" id="KW-0540">Nuclease</keyword>
<organism evidence="9 10">
    <name type="scientific">Hydra vulgaris</name>
    <name type="common">Hydra</name>
    <name type="synonym">Hydra attenuata</name>
    <dbReference type="NCBI Taxonomy" id="6087"/>
    <lineage>
        <taxon>Eukaryota</taxon>
        <taxon>Metazoa</taxon>
        <taxon>Cnidaria</taxon>
        <taxon>Hydrozoa</taxon>
        <taxon>Hydroidolina</taxon>
        <taxon>Anthoathecata</taxon>
        <taxon>Aplanulata</taxon>
        <taxon>Hydridae</taxon>
        <taxon>Hydra</taxon>
    </lineage>
</organism>
<evidence type="ECO:0000256" key="6">
    <source>
        <dbReference type="ARBA" id="ARBA00022801"/>
    </source>
</evidence>
<comment type="similarity">
    <text evidence="3">Belongs to the HARBI1 family.</text>
</comment>
<keyword evidence="7" id="KW-0539">Nucleus</keyword>
<evidence type="ECO:0000256" key="3">
    <source>
        <dbReference type="ARBA" id="ARBA00006958"/>
    </source>
</evidence>
<accession>A0ABM4DC76</accession>
<evidence type="ECO:0000256" key="1">
    <source>
        <dbReference type="ARBA" id="ARBA00001968"/>
    </source>
</evidence>
<keyword evidence="6" id="KW-0378">Hydrolase</keyword>
<evidence type="ECO:0000256" key="4">
    <source>
        <dbReference type="ARBA" id="ARBA00022722"/>
    </source>
</evidence>
<keyword evidence="9" id="KW-1185">Reference proteome</keyword>
<comment type="cofactor">
    <cofactor evidence="1">
        <name>a divalent metal cation</name>
        <dbReference type="ChEBI" id="CHEBI:60240"/>
    </cofactor>
</comment>
<evidence type="ECO:0000256" key="7">
    <source>
        <dbReference type="ARBA" id="ARBA00023242"/>
    </source>
</evidence>
<evidence type="ECO:0000256" key="2">
    <source>
        <dbReference type="ARBA" id="ARBA00004123"/>
    </source>
</evidence>
<reference evidence="10" key="1">
    <citation type="submission" date="2025-08" db="UniProtKB">
        <authorList>
            <consortium name="RefSeq"/>
        </authorList>
    </citation>
    <scope>IDENTIFICATION</scope>
</reference>
<evidence type="ECO:0000259" key="8">
    <source>
        <dbReference type="Pfam" id="PF13359"/>
    </source>
</evidence>
<dbReference type="InterPro" id="IPR027806">
    <property type="entry name" value="HARBI1_dom"/>
</dbReference>
<gene>
    <name evidence="10" type="primary">LOC136089839</name>
</gene>